<evidence type="ECO:0000313" key="1">
    <source>
        <dbReference type="EMBL" id="SFR84240.1"/>
    </source>
</evidence>
<dbReference type="InterPro" id="IPR003787">
    <property type="entry name" value="Sulphur_relay_DsrE/F-like"/>
</dbReference>
<dbReference type="OrthoDB" id="7567342at2"/>
<reference evidence="1 2" key="1">
    <citation type="submission" date="2016-10" db="EMBL/GenBank/DDBJ databases">
        <authorList>
            <person name="de Groot N.N."/>
        </authorList>
    </citation>
    <scope>NUCLEOTIDE SEQUENCE [LARGE SCALE GENOMIC DNA]</scope>
    <source>
        <strain evidence="1 2">S5-249</strain>
    </source>
</reference>
<proteinExistence type="predicted"/>
<sequence length="122" mass="12186">MPVRGLTVTLAAADPERLRAALNLACAAAALGGRARLFLDGSAVALAGGKLESAEDGAYAAAGLPTLAQLMDEALALGVEPILCQSGLQLAGISMATVDPRFASGGLVSLIETLGEDRLVAL</sequence>
<dbReference type="Proteomes" id="UP000198824">
    <property type="component" value="Unassembled WGS sequence"/>
</dbReference>
<dbReference type="EMBL" id="FOZG01000001">
    <property type="protein sequence ID" value="SFR84240.1"/>
    <property type="molecule type" value="Genomic_DNA"/>
</dbReference>
<protein>
    <submittedName>
        <fullName evidence="1">Predicted peroxiredoxin</fullName>
    </submittedName>
</protein>
<dbReference type="STRING" id="1166337.SAMN05192580_1111"/>
<dbReference type="Gene3D" id="3.40.1260.10">
    <property type="entry name" value="DsrEFH-like"/>
    <property type="match status" value="1"/>
</dbReference>
<dbReference type="InterPro" id="IPR027396">
    <property type="entry name" value="DsrEFH-like"/>
</dbReference>
<dbReference type="RefSeq" id="WP_093311913.1">
    <property type="nucleotide sequence ID" value="NZ_FOZG01000001.1"/>
</dbReference>
<dbReference type="SUPFAM" id="SSF75169">
    <property type="entry name" value="DsrEFH-like"/>
    <property type="match status" value="1"/>
</dbReference>
<name>A0A1I6K0A7_9SPHN</name>
<accession>A0A1I6K0A7</accession>
<gene>
    <name evidence="1" type="ORF">SAMN05192580_1111</name>
</gene>
<evidence type="ECO:0000313" key="2">
    <source>
        <dbReference type="Proteomes" id="UP000198824"/>
    </source>
</evidence>
<keyword evidence="2" id="KW-1185">Reference proteome</keyword>
<organism evidence="1 2">
    <name type="scientific">Sphingomonas jatrophae</name>
    <dbReference type="NCBI Taxonomy" id="1166337"/>
    <lineage>
        <taxon>Bacteria</taxon>
        <taxon>Pseudomonadati</taxon>
        <taxon>Pseudomonadota</taxon>
        <taxon>Alphaproteobacteria</taxon>
        <taxon>Sphingomonadales</taxon>
        <taxon>Sphingomonadaceae</taxon>
        <taxon>Sphingomonas</taxon>
    </lineage>
</organism>
<dbReference type="Pfam" id="PF02635">
    <property type="entry name" value="DsrE"/>
    <property type="match status" value="1"/>
</dbReference>
<dbReference type="AlphaFoldDB" id="A0A1I6K0A7"/>